<dbReference type="InterPro" id="IPR006311">
    <property type="entry name" value="TAT_signal"/>
</dbReference>
<keyword evidence="3" id="KW-1185">Reference proteome</keyword>
<evidence type="ECO:0000256" key="1">
    <source>
        <dbReference type="SAM" id="SignalP"/>
    </source>
</evidence>
<dbReference type="Proteomes" id="UP000317371">
    <property type="component" value="Unassembled WGS sequence"/>
</dbReference>
<dbReference type="EMBL" id="VIGC01000037">
    <property type="protein sequence ID" value="TQE93584.1"/>
    <property type="molecule type" value="Genomic_DNA"/>
</dbReference>
<dbReference type="Pfam" id="PF01547">
    <property type="entry name" value="SBP_bac_1"/>
    <property type="match status" value="1"/>
</dbReference>
<name>A0A540VA15_9CHLR</name>
<evidence type="ECO:0000313" key="2">
    <source>
        <dbReference type="EMBL" id="TQE93584.1"/>
    </source>
</evidence>
<evidence type="ECO:0000313" key="3">
    <source>
        <dbReference type="Proteomes" id="UP000317371"/>
    </source>
</evidence>
<dbReference type="PANTHER" id="PTHR43649:SF11">
    <property type="entry name" value="ABC TRANSPORTER SUBSTRATE-BINDING PROTEIN YESO-RELATED"/>
    <property type="match status" value="1"/>
</dbReference>
<accession>A0A540VA15</accession>
<protein>
    <submittedName>
        <fullName evidence="2">Extracellular solute-binding protein</fullName>
    </submittedName>
</protein>
<dbReference type="OrthoDB" id="9764112at2"/>
<proteinExistence type="predicted"/>
<feature type="chain" id="PRO_5021783036" evidence="1">
    <location>
        <begin position="31"/>
        <end position="457"/>
    </location>
</feature>
<feature type="signal peptide" evidence="1">
    <location>
        <begin position="1"/>
        <end position="30"/>
    </location>
</feature>
<keyword evidence="1" id="KW-0732">Signal</keyword>
<dbReference type="SUPFAM" id="SSF53850">
    <property type="entry name" value="Periplasmic binding protein-like II"/>
    <property type="match status" value="1"/>
</dbReference>
<dbReference type="Gene3D" id="3.40.190.10">
    <property type="entry name" value="Periplasmic binding protein-like II"/>
    <property type="match status" value="2"/>
</dbReference>
<dbReference type="InParanoid" id="A0A540VA15"/>
<dbReference type="FunCoup" id="A0A540VA15">
    <property type="interactions" value="23"/>
</dbReference>
<dbReference type="InterPro" id="IPR006059">
    <property type="entry name" value="SBP"/>
</dbReference>
<organism evidence="2 3">
    <name type="scientific">Litorilinea aerophila</name>
    <dbReference type="NCBI Taxonomy" id="1204385"/>
    <lineage>
        <taxon>Bacteria</taxon>
        <taxon>Bacillati</taxon>
        <taxon>Chloroflexota</taxon>
        <taxon>Caldilineae</taxon>
        <taxon>Caldilineales</taxon>
        <taxon>Caldilineaceae</taxon>
        <taxon>Litorilinea</taxon>
    </lineage>
</organism>
<sequence length="457" mass="49733">MTQKLSRRKFLQLSAMSGLGAALAGCVAPAAPGATEAPTAAATAAGAGSASAPAELRFVWWGGQLRADITTQVIKMFEAKHPNVKFTYEPLGFEEYWTKMTTQAAGGGLPDIMQHGSPTLVEWAKNGFLLPLDEYVSSGVIDFTHVPEVLQTHGMVDGKIYGVSAGTNANGIVIDLDAFEKAGVDVPPDTWTWPEFEELVLTLHEKLDIWGFGMYLHHIDLWRVIYAGLGMELYAPDGKSLGYTDDQPLIDHMKMILRLQEAGAIPSLAEESEVHGLGPESQFIVSGQAAMDWLAGSNQLVALWTAAGEERRFKIMPVPRAVGGKQGLSIRPSQFEAITVHSQHPEIAAMFLDFFINDVEANKVLNGERGVPINTVVLEALKAEAQPPQAAIYDYLARLAEDSTPYSLVQDPLGVEDIRTNVYYPEFTDPVRYGLITPEEGARVLRERANEILAAAN</sequence>
<dbReference type="AlphaFoldDB" id="A0A540VA15"/>
<dbReference type="InterPro" id="IPR050490">
    <property type="entry name" value="Bact_solute-bd_prot1"/>
</dbReference>
<gene>
    <name evidence="2" type="ORF">FKZ61_20790</name>
</gene>
<comment type="caution">
    <text evidence="2">The sequence shown here is derived from an EMBL/GenBank/DDBJ whole genome shotgun (WGS) entry which is preliminary data.</text>
</comment>
<reference evidence="2 3" key="1">
    <citation type="submission" date="2019-06" db="EMBL/GenBank/DDBJ databases">
        <title>Genome sequence of Litorilinea aerophila BAA-2444.</title>
        <authorList>
            <person name="Maclea K.S."/>
            <person name="Maurais E.G."/>
            <person name="Iannazzi L.C."/>
        </authorList>
    </citation>
    <scope>NUCLEOTIDE SEQUENCE [LARGE SCALE GENOMIC DNA]</scope>
    <source>
        <strain evidence="2 3">ATCC BAA-2444</strain>
    </source>
</reference>
<dbReference type="PANTHER" id="PTHR43649">
    <property type="entry name" value="ARABINOSE-BINDING PROTEIN-RELATED"/>
    <property type="match status" value="1"/>
</dbReference>
<dbReference type="PROSITE" id="PS51257">
    <property type="entry name" value="PROKAR_LIPOPROTEIN"/>
    <property type="match status" value="1"/>
</dbReference>
<dbReference type="PROSITE" id="PS51318">
    <property type="entry name" value="TAT"/>
    <property type="match status" value="1"/>
</dbReference>
<dbReference type="RefSeq" id="WP_141612092.1">
    <property type="nucleotide sequence ID" value="NZ_VIGC02000037.1"/>
</dbReference>